<accession>A0AAD4Q4H7</accession>
<comment type="caution">
    <text evidence="2">The sequence shown here is derived from an EMBL/GenBank/DDBJ whole genome shotgun (WGS) entry which is preliminary data.</text>
</comment>
<evidence type="ECO:0000313" key="3">
    <source>
        <dbReference type="Proteomes" id="UP001201163"/>
    </source>
</evidence>
<dbReference type="PANTHER" id="PTHR28094:SF1">
    <property type="entry name" value="MEIOTICALLY UP-REGULATED GENE 113 PROTEIN"/>
    <property type="match status" value="1"/>
</dbReference>
<dbReference type="PANTHER" id="PTHR28094">
    <property type="entry name" value="MEIOTICALLY UP-REGULATED GENE 113 PROTEIN"/>
    <property type="match status" value="1"/>
</dbReference>
<dbReference type="InterPro" id="IPR053006">
    <property type="entry name" value="Meiosis_regulatory"/>
</dbReference>
<keyword evidence="3" id="KW-1185">Reference proteome</keyword>
<feature type="domain" description="Bacteriophage T5 Orf172 DNA-binding" evidence="1">
    <location>
        <begin position="8"/>
        <end position="85"/>
    </location>
</feature>
<evidence type="ECO:0000259" key="1">
    <source>
        <dbReference type="Pfam" id="PF10544"/>
    </source>
</evidence>
<dbReference type="InterPro" id="IPR018306">
    <property type="entry name" value="Phage_T5_Orf172_DNA-bd"/>
</dbReference>
<name>A0AAD4Q4H7_9AGAM</name>
<proteinExistence type="predicted"/>
<protein>
    <recommendedName>
        <fullName evidence="1">Bacteriophage T5 Orf172 DNA-binding domain-containing protein</fullName>
    </recommendedName>
</protein>
<dbReference type="EMBL" id="JAKELL010000480">
    <property type="protein sequence ID" value="KAH8976704.1"/>
    <property type="molecule type" value="Genomic_DNA"/>
</dbReference>
<reference evidence="2" key="1">
    <citation type="submission" date="2022-01" db="EMBL/GenBank/DDBJ databases">
        <title>Comparative genomics reveals a dynamic genome evolution in the ectomycorrhizal milk-cap (Lactarius) mushrooms.</title>
        <authorList>
            <consortium name="DOE Joint Genome Institute"/>
            <person name="Lebreton A."/>
            <person name="Tang N."/>
            <person name="Kuo A."/>
            <person name="LaButti K."/>
            <person name="Drula E."/>
            <person name="Barry K."/>
            <person name="Clum A."/>
            <person name="Lipzen A."/>
            <person name="Mousain D."/>
            <person name="Ng V."/>
            <person name="Wang R."/>
            <person name="Wang X."/>
            <person name="Dai Y."/>
            <person name="Henrissat B."/>
            <person name="Grigoriev I.V."/>
            <person name="Guerin-Laguette A."/>
            <person name="Yu F."/>
            <person name="Martin F.M."/>
        </authorList>
    </citation>
    <scope>NUCLEOTIDE SEQUENCE</scope>
    <source>
        <strain evidence="2">QP</strain>
    </source>
</reference>
<dbReference type="AlphaFoldDB" id="A0AAD4Q4H7"/>
<gene>
    <name evidence="2" type="ORF">EDB92DRAFT_1938402</name>
</gene>
<dbReference type="Proteomes" id="UP001201163">
    <property type="component" value="Unassembled WGS sequence"/>
</dbReference>
<organism evidence="2 3">
    <name type="scientific">Lactarius akahatsu</name>
    <dbReference type="NCBI Taxonomy" id="416441"/>
    <lineage>
        <taxon>Eukaryota</taxon>
        <taxon>Fungi</taxon>
        <taxon>Dikarya</taxon>
        <taxon>Basidiomycota</taxon>
        <taxon>Agaricomycotina</taxon>
        <taxon>Agaricomycetes</taxon>
        <taxon>Russulales</taxon>
        <taxon>Russulaceae</taxon>
        <taxon>Lactarius</taxon>
    </lineage>
</organism>
<dbReference type="Pfam" id="PF10544">
    <property type="entry name" value="T5orf172"/>
    <property type="match status" value="1"/>
</dbReference>
<sequence length="152" mass="17495">MYAFEILDPNERKLINLKVGKATNLNRRMNQWDRQCGSHEQFLRGFWPGGMGNKTVLMKRPVQAGPKGPWCHRLERLAHIELSDLAMFAPYLEAGYPSIRAKTKTNKGGKRDGSTMHNEIFALKRASEGQYKDDCIIKPVIEKWGRFLEAYL</sequence>
<evidence type="ECO:0000313" key="2">
    <source>
        <dbReference type="EMBL" id="KAH8976704.1"/>
    </source>
</evidence>